<dbReference type="Proteomes" id="UP000799302">
    <property type="component" value="Unassembled WGS sequence"/>
</dbReference>
<evidence type="ECO:0000313" key="2">
    <source>
        <dbReference type="EMBL" id="KAF2675384.1"/>
    </source>
</evidence>
<proteinExistence type="predicted"/>
<accession>A0A6A6UWN0</accession>
<protein>
    <submittedName>
        <fullName evidence="2">Uncharacterized protein</fullName>
    </submittedName>
</protein>
<keyword evidence="1" id="KW-0472">Membrane</keyword>
<sequence>MHIHHSSSLGSLEKLEEVLFHGLAEHRLDIIFLQIHISVVIVLFAHSRFFAILDWVGDIMFKKCVVLLYSSRLMNDGCTLERNS</sequence>
<keyword evidence="3" id="KW-1185">Reference proteome</keyword>
<feature type="transmembrane region" description="Helical" evidence="1">
    <location>
        <begin position="30"/>
        <end position="53"/>
    </location>
</feature>
<organism evidence="2 3">
    <name type="scientific">Microthyrium microscopicum</name>
    <dbReference type="NCBI Taxonomy" id="703497"/>
    <lineage>
        <taxon>Eukaryota</taxon>
        <taxon>Fungi</taxon>
        <taxon>Dikarya</taxon>
        <taxon>Ascomycota</taxon>
        <taxon>Pezizomycotina</taxon>
        <taxon>Dothideomycetes</taxon>
        <taxon>Dothideomycetes incertae sedis</taxon>
        <taxon>Microthyriales</taxon>
        <taxon>Microthyriaceae</taxon>
        <taxon>Microthyrium</taxon>
    </lineage>
</organism>
<evidence type="ECO:0000256" key="1">
    <source>
        <dbReference type="SAM" id="Phobius"/>
    </source>
</evidence>
<reference evidence="2" key="1">
    <citation type="journal article" date="2020" name="Stud. Mycol.">
        <title>101 Dothideomycetes genomes: a test case for predicting lifestyles and emergence of pathogens.</title>
        <authorList>
            <person name="Haridas S."/>
            <person name="Albert R."/>
            <person name="Binder M."/>
            <person name="Bloem J."/>
            <person name="Labutti K."/>
            <person name="Salamov A."/>
            <person name="Andreopoulos B."/>
            <person name="Baker S."/>
            <person name="Barry K."/>
            <person name="Bills G."/>
            <person name="Bluhm B."/>
            <person name="Cannon C."/>
            <person name="Castanera R."/>
            <person name="Culley D."/>
            <person name="Daum C."/>
            <person name="Ezra D."/>
            <person name="Gonzalez J."/>
            <person name="Henrissat B."/>
            <person name="Kuo A."/>
            <person name="Liang C."/>
            <person name="Lipzen A."/>
            <person name="Lutzoni F."/>
            <person name="Magnuson J."/>
            <person name="Mondo S."/>
            <person name="Nolan M."/>
            <person name="Ohm R."/>
            <person name="Pangilinan J."/>
            <person name="Park H.-J."/>
            <person name="Ramirez L."/>
            <person name="Alfaro M."/>
            <person name="Sun H."/>
            <person name="Tritt A."/>
            <person name="Yoshinaga Y."/>
            <person name="Zwiers L.-H."/>
            <person name="Turgeon B."/>
            <person name="Goodwin S."/>
            <person name="Spatafora J."/>
            <person name="Crous P."/>
            <person name="Grigoriev I."/>
        </authorList>
    </citation>
    <scope>NUCLEOTIDE SEQUENCE</scope>
    <source>
        <strain evidence="2">CBS 115976</strain>
    </source>
</reference>
<keyword evidence="1" id="KW-0812">Transmembrane</keyword>
<keyword evidence="1" id="KW-1133">Transmembrane helix</keyword>
<name>A0A6A6UWN0_9PEZI</name>
<evidence type="ECO:0000313" key="3">
    <source>
        <dbReference type="Proteomes" id="UP000799302"/>
    </source>
</evidence>
<gene>
    <name evidence="2" type="ORF">BT63DRAFT_36052</name>
</gene>
<dbReference type="EMBL" id="MU004230">
    <property type="protein sequence ID" value="KAF2675384.1"/>
    <property type="molecule type" value="Genomic_DNA"/>
</dbReference>
<dbReference type="AlphaFoldDB" id="A0A6A6UWN0"/>